<feature type="compositionally biased region" description="Basic and acidic residues" evidence="1">
    <location>
        <begin position="37"/>
        <end position="59"/>
    </location>
</feature>
<reference evidence="2 3" key="1">
    <citation type="submission" date="2019-02" db="EMBL/GenBank/DDBJ databases">
        <title>Deep-cultivation of Planctomycetes and their phenomic and genomic characterization uncovers novel biology.</title>
        <authorList>
            <person name="Wiegand S."/>
            <person name="Jogler M."/>
            <person name="Boedeker C."/>
            <person name="Pinto D."/>
            <person name="Vollmers J."/>
            <person name="Rivas-Marin E."/>
            <person name="Kohn T."/>
            <person name="Peeters S.H."/>
            <person name="Heuer A."/>
            <person name="Rast P."/>
            <person name="Oberbeckmann S."/>
            <person name="Bunk B."/>
            <person name="Jeske O."/>
            <person name="Meyerdierks A."/>
            <person name="Storesund J.E."/>
            <person name="Kallscheuer N."/>
            <person name="Luecker S."/>
            <person name="Lage O.M."/>
            <person name="Pohl T."/>
            <person name="Merkel B.J."/>
            <person name="Hornburger P."/>
            <person name="Mueller R.-W."/>
            <person name="Bruemmer F."/>
            <person name="Labrenz M."/>
            <person name="Spormann A.M."/>
            <person name="Op Den Camp H."/>
            <person name="Overmann J."/>
            <person name="Amann R."/>
            <person name="Jetten M.S.M."/>
            <person name="Mascher T."/>
            <person name="Medema M.H."/>
            <person name="Devos D.P."/>
            <person name="Kaster A.-K."/>
            <person name="Ovreas L."/>
            <person name="Rohde M."/>
            <person name="Galperin M.Y."/>
            <person name="Jogler C."/>
        </authorList>
    </citation>
    <scope>NUCLEOTIDE SEQUENCE [LARGE SCALE GENOMIC DNA]</scope>
    <source>
        <strain evidence="2 3">Pan54</strain>
    </source>
</reference>
<keyword evidence="3" id="KW-1185">Reference proteome</keyword>
<dbReference type="RefSeq" id="WP_207310098.1">
    <property type="nucleotide sequence ID" value="NZ_SJPG01000001.1"/>
</dbReference>
<dbReference type="Proteomes" id="UP000316095">
    <property type="component" value="Unassembled WGS sequence"/>
</dbReference>
<evidence type="ECO:0000313" key="2">
    <source>
        <dbReference type="EMBL" id="TWT61351.1"/>
    </source>
</evidence>
<comment type="caution">
    <text evidence="2">The sequence shown here is derived from an EMBL/GenBank/DDBJ whole genome shotgun (WGS) entry which is preliminary data.</text>
</comment>
<organism evidence="2 3">
    <name type="scientific">Rubinisphaera italica</name>
    <dbReference type="NCBI Taxonomy" id="2527969"/>
    <lineage>
        <taxon>Bacteria</taxon>
        <taxon>Pseudomonadati</taxon>
        <taxon>Planctomycetota</taxon>
        <taxon>Planctomycetia</taxon>
        <taxon>Planctomycetales</taxon>
        <taxon>Planctomycetaceae</taxon>
        <taxon>Rubinisphaera</taxon>
    </lineage>
</organism>
<feature type="compositionally biased region" description="Low complexity" evidence="1">
    <location>
        <begin position="27"/>
        <end position="36"/>
    </location>
</feature>
<dbReference type="EMBL" id="SJPG01000001">
    <property type="protein sequence ID" value="TWT61351.1"/>
    <property type="molecule type" value="Genomic_DNA"/>
</dbReference>
<dbReference type="AlphaFoldDB" id="A0A5C5XG30"/>
<name>A0A5C5XG30_9PLAN</name>
<evidence type="ECO:0000313" key="3">
    <source>
        <dbReference type="Proteomes" id="UP000316095"/>
    </source>
</evidence>
<protein>
    <submittedName>
        <fullName evidence="2">Uncharacterized protein</fullName>
    </submittedName>
</protein>
<sequence length="181" mass="19426">MKFHTTKMMIAATVLSFGFLGCTPQPGTEGTNTTESESGHDDHDDHDHGDHAHPSEGPHHGSLIELGNEEYHAELVHDDAAGTVTIYVLNASATEAEPIEATEVTINVKHDGTPEQFKLAATPDANDPEGKSSKFVSSDAELATHLDEEGAAPTLVLMINGKSFRGTVTHDHDDHDHDHAH</sequence>
<gene>
    <name evidence="2" type="ORF">Pan54_20870</name>
</gene>
<dbReference type="PROSITE" id="PS51257">
    <property type="entry name" value="PROKAR_LIPOPROTEIN"/>
    <property type="match status" value="1"/>
</dbReference>
<proteinExistence type="predicted"/>
<accession>A0A5C5XG30</accession>
<feature type="region of interest" description="Disordered" evidence="1">
    <location>
        <begin position="25"/>
        <end position="63"/>
    </location>
</feature>
<evidence type="ECO:0000256" key="1">
    <source>
        <dbReference type="SAM" id="MobiDB-lite"/>
    </source>
</evidence>